<comment type="caution">
    <text evidence="2">The sequence shown here is derived from an EMBL/GenBank/DDBJ whole genome shotgun (WGS) entry which is preliminary data.</text>
</comment>
<dbReference type="EMBL" id="JAXOVC010000007">
    <property type="protein sequence ID" value="KAK4499082.1"/>
    <property type="molecule type" value="Genomic_DNA"/>
</dbReference>
<sequence>MAPMAHPLAQSDSKARFMNRLGLDEANKMHRYLYSLMKTEAAEGWTRMTSNREALAPAFKDNTAVEPPYTFSQLDEAAVNREIVHIYHHARPETKIMYGLGHDRDGNHEDNWIIRWLLWHVFRYRDDRNSGSSRKRGQSAGTDAEGGDDNVSDGVSSESIDEASGVAAAIVASQEPDHTEATSSSGDPATSDHSNTSRFWDPVRGDFKR</sequence>
<gene>
    <name evidence="2" type="ORF">PRZ48_009594</name>
</gene>
<dbReference type="Proteomes" id="UP001305779">
    <property type="component" value="Unassembled WGS sequence"/>
</dbReference>
<evidence type="ECO:0000313" key="2">
    <source>
        <dbReference type="EMBL" id="KAK4499082.1"/>
    </source>
</evidence>
<protein>
    <submittedName>
        <fullName evidence="2">Uncharacterized protein</fullName>
    </submittedName>
</protein>
<organism evidence="2 3">
    <name type="scientific">Zasmidium cellare</name>
    <name type="common">Wine cellar mold</name>
    <name type="synonym">Racodium cellare</name>
    <dbReference type="NCBI Taxonomy" id="395010"/>
    <lineage>
        <taxon>Eukaryota</taxon>
        <taxon>Fungi</taxon>
        <taxon>Dikarya</taxon>
        <taxon>Ascomycota</taxon>
        <taxon>Pezizomycotina</taxon>
        <taxon>Dothideomycetes</taxon>
        <taxon>Dothideomycetidae</taxon>
        <taxon>Mycosphaerellales</taxon>
        <taxon>Mycosphaerellaceae</taxon>
        <taxon>Zasmidium</taxon>
    </lineage>
</organism>
<name>A0ABR0EC60_ZASCE</name>
<proteinExistence type="predicted"/>
<accession>A0ABR0EC60</accession>
<keyword evidence="3" id="KW-1185">Reference proteome</keyword>
<feature type="compositionally biased region" description="Polar residues" evidence="1">
    <location>
        <begin position="181"/>
        <end position="198"/>
    </location>
</feature>
<evidence type="ECO:0000256" key="1">
    <source>
        <dbReference type="SAM" id="MobiDB-lite"/>
    </source>
</evidence>
<evidence type="ECO:0000313" key="3">
    <source>
        <dbReference type="Proteomes" id="UP001305779"/>
    </source>
</evidence>
<reference evidence="2 3" key="1">
    <citation type="journal article" date="2023" name="G3 (Bethesda)">
        <title>A chromosome-level genome assembly of Zasmidium syzygii isolated from banana leaves.</title>
        <authorList>
            <person name="van Westerhoven A.C."/>
            <person name="Mehrabi R."/>
            <person name="Talebi R."/>
            <person name="Steentjes M.B.F."/>
            <person name="Corcolon B."/>
            <person name="Chong P.A."/>
            <person name="Kema G.H.J."/>
            <person name="Seidl M.F."/>
        </authorList>
    </citation>
    <scope>NUCLEOTIDE SEQUENCE [LARGE SCALE GENOMIC DNA]</scope>
    <source>
        <strain evidence="2 3">P124</strain>
    </source>
</reference>
<feature type="region of interest" description="Disordered" evidence="1">
    <location>
        <begin position="128"/>
        <end position="209"/>
    </location>
</feature>